<dbReference type="SUPFAM" id="SSF53187">
    <property type="entry name" value="Zn-dependent exopeptidases"/>
    <property type="match status" value="1"/>
</dbReference>
<dbReference type="GO" id="GO:0016805">
    <property type="term" value="F:dipeptidase activity"/>
    <property type="evidence" value="ECO:0007669"/>
    <property type="project" value="TreeGrafter"/>
</dbReference>
<name>A0A2D0N449_FLAN2</name>
<feature type="chain" id="PRO_5013016907" evidence="2">
    <location>
        <begin position="22"/>
        <end position="483"/>
    </location>
</feature>
<dbReference type="Proteomes" id="UP000223913">
    <property type="component" value="Unassembled WGS sequence"/>
</dbReference>
<keyword evidence="2" id="KW-0732">Signal</keyword>
<dbReference type="InterPro" id="IPR002933">
    <property type="entry name" value="Peptidase_M20"/>
</dbReference>
<dbReference type="InterPro" id="IPR017145">
    <property type="entry name" value="Aminobenzoyl-glu_utiliz_pB"/>
</dbReference>
<evidence type="ECO:0000313" key="5">
    <source>
        <dbReference type="Proteomes" id="UP000223913"/>
    </source>
</evidence>
<dbReference type="SUPFAM" id="SSF55031">
    <property type="entry name" value="Bacterial exopeptidase dimerisation domain"/>
    <property type="match status" value="1"/>
</dbReference>
<evidence type="ECO:0000256" key="1">
    <source>
        <dbReference type="ARBA" id="ARBA00022801"/>
    </source>
</evidence>
<dbReference type="InterPro" id="IPR011650">
    <property type="entry name" value="Peptidase_M20_dimer"/>
</dbReference>
<dbReference type="OrthoDB" id="9781032at2"/>
<dbReference type="PANTHER" id="PTHR30575">
    <property type="entry name" value="PEPTIDASE M20"/>
    <property type="match status" value="1"/>
</dbReference>
<evidence type="ECO:0000256" key="2">
    <source>
        <dbReference type="SAM" id="SignalP"/>
    </source>
</evidence>
<dbReference type="FunFam" id="3.30.70.360:FF:000004">
    <property type="entry name" value="Peptidase M20 domain-containing protein 2"/>
    <property type="match status" value="1"/>
</dbReference>
<dbReference type="EMBL" id="PDUD01000034">
    <property type="protein sequence ID" value="PHN03156.1"/>
    <property type="molecule type" value="Genomic_DNA"/>
</dbReference>
<dbReference type="InterPro" id="IPR036264">
    <property type="entry name" value="Bact_exopeptidase_dim_dom"/>
</dbReference>
<proteinExistence type="predicted"/>
<dbReference type="Gene3D" id="3.40.630.10">
    <property type="entry name" value="Zn peptidases"/>
    <property type="match status" value="1"/>
</dbReference>
<evidence type="ECO:0000313" key="4">
    <source>
        <dbReference type="EMBL" id="PHN03156.1"/>
    </source>
</evidence>
<dbReference type="GO" id="GO:0005737">
    <property type="term" value="C:cytoplasm"/>
    <property type="evidence" value="ECO:0007669"/>
    <property type="project" value="TreeGrafter"/>
</dbReference>
<dbReference type="Pfam" id="PF07687">
    <property type="entry name" value="M20_dimer"/>
    <property type="match status" value="1"/>
</dbReference>
<keyword evidence="5" id="KW-1185">Reference proteome</keyword>
<dbReference type="GO" id="GO:0071713">
    <property type="term" value="F:para-aminobenzoyl-glutamate hydrolase activity"/>
    <property type="evidence" value="ECO:0007669"/>
    <property type="project" value="TreeGrafter"/>
</dbReference>
<gene>
    <name evidence="4" type="ORF">CRP01_29190</name>
</gene>
<dbReference type="PANTHER" id="PTHR30575:SF0">
    <property type="entry name" value="XAA-ARG DIPEPTIDASE"/>
    <property type="match status" value="1"/>
</dbReference>
<dbReference type="InterPro" id="IPR017439">
    <property type="entry name" value="Amidohydrolase"/>
</dbReference>
<organism evidence="4 5">
    <name type="scientific">Flavilitoribacter nigricans (strain ATCC 23147 / DSM 23189 / NBRC 102662 / NCIMB 1420 / SS-2)</name>
    <name type="common">Lewinella nigricans</name>
    <dbReference type="NCBI Taxonomy" id="1122177"/>
    <lineage>
        <taxon>Bacteria</taxon>
        <taxon>Pseudomonadati</taxon>
        <taxon>Bacteroidota</taxon>
        <taxon>Saprospiria</taxon>
        <taxon>Saprospirales</taxon>
        <taxon>Lewinellaceae</taxon>
        <taxon>Flavilitoribacter</taxon>
    </lineage>
</organism>
<keyword evidence="1 4" id="KW-0378">Hydrolase</keyword>
<dbReference type="Gene3D" id="3.30.70.360">
    <property type="match status" value="1"/>
</dbReference>
<protein>
    <submittedName>
        <fullName evidence="4">Amidohydrolase</fullName>
    </submittedName>
</protein>
<reference evidence="4 5" key="1">
    <citation type="submission" date="2017-10" db="EMBL/GenBank/DDBJ databases">
        <title>The draft genome sequence of Lewinella nigricans NBRC 102662.</title>
        <authorList>
            <person name="Wang K."/>
        </authorList>
    </citation>
    <scope>NUCLEOTIDE SEQUENCE [LARGE SCALE GENOMIC DNA]</scope>
    <source>
        <strain evidence="4 5">NBRC 102662</strain>
    </source>
</reference>
<comment type="caution">
    <text evidence="4">The sequence shown here is derived from an EMBL/GenBank/DDBJ whole genome shotgun (WGS) entry which is preliminary data.</text>
</comment>
<feature type="domain" description="Peptidase M20 dimerisation" evidence="3">
    <location>
        <begin position="209"/>
        <end position="305"/>
    </location>
</feature>
<accession>A0A2D0N449</accession>
<dbReference type="Pfam" id="PF01546">
    <property type="entry name" value="Peptidase_M20"/>
    <property type="match status" value="1"/>
</dbReference>
<dbReference type="PIRSF" id="PIRSF037227">
    <property type="entry name" value="Aminobenzoyl-glu_utiliz_pB"/>
    <property type="match status" value="1"/>
</dbReference>
<evidence type="ECO:0000259" key="3">
    <source>
        <dbReference type="Pfam" id="PF07687"/>
    </source>
</evidence>
<dbReference type="InterPro" id="IPR052030">
    <property type="entry name" value="Peptidase_M20/M20A_hydrolases"/>
</dbReference>
<dbReference type="AlphaFoldDB" id="A0A2D0N449"/>
<sequence length="483" mass="52147">MKTHTIALVCLALAWSGLLTAQSGLSAEKKKVVQYLESQKDHFADCAHRIWEWSELGYEEEKSSALLKDELRKAGFALNDGSDELPTDFVASFGSGKPVIAILAEFDALPGLSQAAVPYQQKREEVSAGHACGHHLFGAGSVAAAIATKKWMEETNTAGTIRLYGTPAEEGGGGKVFMVRAGLFDDVDAVLHWHPSSMNSADAGSSLAIKTGKFRFYGVAAHAAGAPWVGRSALDGVEAMNYMANLMREHVEPDSRIHYVITQGGDAPNVVPAFAEVYYYARHPDVAEVKNIFDRLIEIAEGAAKGTGTKMEYEVITGLYNLLPNETLGKMMHQNLEVVGGVSYDAEETAFAEKIMETYNARGLTPKSAENIMPFTVRERGGYASTDVGDISWVVPTAGLGAATWAPGTAAHSWQAVAAGGMSIGHKGMMVAAKTIALTAMDIFKNPNVTKEAKEELDRRCGEDFEYESLVGDRKPPLDYRQK</sequence>
<dbReference type="GO" id="GO:0046657">
    <property type="term" value="P:folic acid catabolic process"/>
    <property type="evidence" value="ECO:0007669"/>
    <property type="project" value="TreeGrafter"/>
</dbReference>
<dbReference type="NCBIfam" id="TIGR01891">
    <property type="entry name" value="amidohydrolases"/>
    <property type="match status" value="1"/>
</dbReference>
<feature type="signal peptide" evidence="2">
    <location>
        <begin position="1"/>
        <end position="21"/>
    </location>
</feature>
<dbReference type="RefSeq" id="WP_099153596.1">
    <property type="nucleotide sequence ID" value="NZ_PDUD01000034.1"/>
</dbReference>